<keyword evidence="6" id="KW-1185">Reference proteome</keyword>
<evidence type="ECO:0000313" key="5">
    <source>
        <dbReference type="EMBL" id="SFE40152.1"/>
    </source>
</evidence>
<keyword evidence="1" id="KW-0285">Flavoprotein</keyword>
<dbReference type="Proteomes" id="UP000198589">
    <property type="component" value="Unassembled WGS sequence"/>
</dbReference>
<dbReference type="InterPro" id="IPR000415">
    <property type="entry name" value="Nitroreductase-like"/>
</dbReference>
<sequence length="215" mass="23456">MELYEVMRTARTARSFDPRPVPDEVLHRVLDNARFAPSGGNRQGWRVVVVQDQARRTALKDLYMGPWKAYSGKARALAGNPDAEALYDRADRFAERLDQAPVHVLVFVRLDALAIADKDLDRPSIVGGGSIYPFVQNVLLACREEGLGASLTTILCMVEPEVLAMLGAPEGLALAGFIAVGYPPPGFTGKPLKRNPVEDFAFSETFAEPFVVPAS</sequence>
<dbReference type="GO" id="GO:0016491">
    <property type="term" value="F:oxidoreductase activity"/>
    <property type="evidence" value="ECO:0007669"/>
    <property type="project" value="UniProtKB-KW"/>
</dbReference>
<dbReference type="InterPro" id="IPR050627">
    <property type="entry name" value="Nitroreductase/BluB"/>
</dbReference>
<dbReference type="InterPro" id="IPR029479">
    <property type="entry name" value="Nitroreductase"/>
</dbReference>
<proteinExistence type="predicted"/>
<dbReference type="EMBL" id="FOND01000003">
    <property type="protein sequence ID" value="SFE40152.1"/>
    <property type="molecule type" value="Genomic_DNA"/>
</dbReference>
<keyword evidence="3" id="KW-0560">Oxidoreductase</keyword>
<dbReference type="OrthoDB" id="3774920at2"/>
<accession>A0A1I2A8F9</accession>
<dbReference type="CDD" id="cd02062">
    <property type="entry name" value="Nitro_FMN_reductase"/>
    <property type="match status" value="1"/>
</dbReference>
<dbReference type="STRING" id="1798228.SAMN05216574_103254"/>
<evidence type="ECO:0000256" key="3">
    <source>
        <dbReference type="ARBA" id="ARBA00023002"/>
    </source>
</evidence>
<dbReference type="RefSeq" id="WP_092195910.1">
    <property type="nucleotide sequence ID" value="NZ_FOND01000003.1"/>
</dbReference>
<protein>
    <submittedName>
        <fullName evidence="5">Nitroreductase</fullName>
    </submittedName>
</protein>
<dbReference type="PANTHER" id="PTHR23026:SF90">
    <property type="entry name" value="IODOTYROSINE DEIODINASE 1"/>
    <property type="match status" value="1"/>
</dbReference>
<dbReference type="Gene3D" id="3.40.109.10">
    <property type="entry name" value="NADH Oxidase"/>
    <property type="match status" value="1"/>
</dbReference>
<feature type="domain" description="Nitroreductase" evidence="4">
    <location>
        <begin position="8"/>
        <end position="182"/>
    </location>
</feature>
<evidence type="ECO:0000259" key="4">
    <source>
        <dbReference type="Pfam" id="PF00881"/>
    </source>
</evidence>
<dbReference type="PANTHER" id="PTHR23026">
    <property type="entry name" value="NADPH NITROREDUCTASE"/>
    <property type="match status" value="1"/>
</dbReference>
<evidence type="ECO:0000256" key="2">
    <source>
        <dbReference type="ARBA" id="ARBA00022643"/>
    </source>
</evidence>
<evidence type="ECO:0000313" key="6">
    <source>
        <dbReference type="Proteomes" id="UP000198589"/>
    </source>
</evidence>
<dbReference type="SUPFAM" id="SSF55469">
    <property type="entry name" value="FMN-dependent nitroreductase-like"/>
    <property type="match status" value="1"/>
</dbReference>
<dbReference type="Pfam" id="PF00881">
    <property type="entry name" value="Nitroreductase"/>
    <property type="match status" value="1"/>
</dbReference>
<keyword evidence="2" id="KW-0288">FMN</keyword>
<organism evidence="5 6">
    <name type="scientific">Blastococcus tunisiensis</name>
    <dbReference type="NCBI Taxonomy" id="1798228"/>
    <lineage>
        <taxon>Bacteria</taxon>
        <taxon>Bacillati</taxon>
        <taxon>Actinomycetota</taxon>
        <taxon>Actinomycetes</taxon>
        <taxon>Geodermatophilales</taxon>
        <taxon>Geodermatophilaceae</taxon>
        <taxon>Blastococcus</taxon>
    </lineage>
</organism>
<evidence type="ECO:0000256" key="1">
    <source>
        <dbReference type="ARBA" id="ARBA00022630"/>
    </source>
</evidence>
<dbReference type="AlphaFoldDB" id="A0A1I2A8F9"/>
<reference evidence="6" key="1">
    <citation type="submission" date="2016-10" db="EMBL/GenBank/DDBJ databases">
        <authorList>
            <person name="Varghese N."/>
            <person name="Submissions S."/>
        </authorList>
    </citation>
    <scope>NUCLEOTIDE SEQUENCE [LARGE SCALE GENOMIC DNA]</scope>
    <source>
        <strain evidence="6">DSM 46838</strain>
    </source>
</reference>
<name>A0A1I2A8F9_9ACTN</name>
<gene>
    <name evidence="5" type="ORF">SAMN05216574_103254</name>
</gene>